<dbReference type="RefSeq" id="WP_284101400.1">
    <property type="nucleotide sequence ID" value="NZ_JARRAF010000015.1"/>
</dbReference>
<keyword evidence="1" id="KW-0732">Signal</keyword>
<comment type="caution">
    <text evidence="2">The sequence shown here is derived from an EMBL/GenBank/DDBJ whole genome shotgun (WGS) entry which is preliminary data.</text>
</comment>
<reference evidence="2" key="1">
    <citation type="submission" date="2023-03" db="EMBL/GenBank/DDBJ databases">
        <title>Chitinimonas shenzhenensis gen. nov., sp. nov., a novel member of family Burkholderiaceae isolated from activated sludge collected in Shen Zhen, China.</title>
        <authorList>
            <person name="Wang X."/>
        </authorList>
    </citation>
    <scope>NUCLEOTIDE SEQUENCE</scope>
    <source>
        <strain evidence="2">DQS-5</strain>
    </source>
</reference>
<dbReference type="Gene3D" id="3.40.1000.10">
    <property type="entry name" value="Mog1/PsbP, alpha/beta/alpha sandwich"/>
    <property type="match status" value="1"/>
</dbReference>
<evidence type="ECO:0000256" key="1">
    <source>
        <dbReference type="SAM" id="SignalP"/>
    </source>
</evidence>
<dbReference type="Proteomes" id="UP001172778">
    <property type="component" value="Unassembled WGS sequence"/>
</dbReference>
<dbReference type="EMBL" id="JARRAF010000015">
    <property type="protein sequence ID" value="MDK2125088.1"/>
    <property type="molecule type" value="Genomic_DNA"/>
</dbReference>
<sequence>MKNILLVIFAALTVALPAMAKPYSLPGTGIHFDAPEGFTAMTAKEIAVKFPVANPPATVVANKARTVTIAYEVRPQALPVEMLETALGAFEKAFEQSVPGLEWKARKVIALQDRKWIQLEFISNRDGVDIYNIMLITPFDQKMLAFNFNSIRHEFSKIEPALRKSMQTIVLPENK</sequence>
<organism evidence="2 3">
    <name type="scientific">Parachitinimonas caeni</name>
    <dbReference type="NCBI Taxonomy" id="3031301"/>
    <lineage>
        <taxon>Bacteria</taxon>
        <taxon>Pseudomonadati</taxon>
        <taxon>Pseudomonadota</taxon>
        <taxon>Betaproteobacteria</taxon>
        <taxon>Neisseriales</taxon>
        <taxon>Chitinibacteraceae</taxon>
        <taxon>Parachitinimonas</taxon>
    </lineage>
</organism>
<accession>A0ABT7DYF3</accession>
<protein>
    <recommendedName>
        <fullName evidence="4">DUF1795 domain-containing protein</fullName>
    </recommendedName>
</protein>
<evidence type="ECO:0000313" key="3">
    <source>
        <dbReference type="Proteomes" id="UP001172778"/>
    </source>
</evidence>
<evidence type="ECO:0000313" key="2">
    <source>
        <dbReference type="EMBL" id="MDK2125088.1"/>
    </source>
</evidence>
<proteinExistence type="predicted"/>
<keyword evidence="3" id="KW-1185">Reference proteome</keyword>
<feature type="chain" id="PRO_5047531592" description="DUF1795 domain-containing protein" evidence="1">
    <location>
        <begin position="21"/>
        <end position="175"/>
    </location>
</feature>
<name>A0ABT7DYF3_9NEIS</name>
<evidence type="ECO:0008006" key="4">
    <source>
        <dbReference type="Google" id="ProtNLM"/>
    </source>
</evidence>
<gene>
    <name evidence="2" type="ORF">PZA18_13620</name>
</gene>
<feature type="signal peptide" evidence="1">
    <location>
        <begin position="1"/>
        <end position="20"/>
    </location>
</feature>